<evidence type="ECO:0000259" key="10">
    <source>
        <dbReference type="Pfam" id="PF01930"/>
    </source>
</evidence>
<dbReference type="OrthoDB" id="9794720at2"/>
<dbReference type="InterPro" id="IPR011604">
    <property type="entry name" value="PDDEXK-like_dom_sf"/>
</dbReference>
<dbReference type="GO" id="GO:0004527">
    <property type="term" value="F:exonuclease activity"/>
    <property type="evidence" value="ECO:0007669"/>
    <property type="project" value="UniProtKB-KW"/>
</dbReference>
<dbReference type="InterPro" id="IPR013343">
    <property type="entry name" value="CRISPR-assoc_prot_Cas4"/>
</dbReference>
<reference evidence="11 12" key="1">
    <citation type="submission" date="2016-11" db="EMBL/GenBank/DDBJ databases">
        <authorList>
            <person name="Jaros S."/>
            <person name="Januszkiewicz K."/>
            <person name="Wedrychowicz H."/>
        </authorList>
    </citation>
    <scope>NUCLEOTIDE SEQUENCE [LARGE SCALE GENOMIC DNA]</scope>
    <source>
        <strain evidence="11 12">DSM 3090</strain>
    </source>
</reference>
<dbReference type="Pfam" id="PF01930">
    <property type="entry name" value="Cas_Cas4"/>
    <property type="match status" value="1"/>
</dbReference>
<dbReference type="NCBIfam" id="TIGR00372">
    <property type="entry name" value="cas4"/>
    <property type="match status" value="1"/>
</dbReference>
<evidence type="ECO:0000313" key="12">
    <source>
        <dbReference type="Proteomes" id="UP000183952"/>
    </source>
</evidence>
<evidence type="ECO:0000256" key="4">
    <source>
        <dbReference type="ARBA" id="ARBA00022839"/>
    </source>
</evidence>
<evidence type="ECO:0000256" key="3">
    <source>
        <dbReference type="ARBA" id="ARBA00022801"/>
    </source>
</evidence>
<dbReference type="GO" id="GO:0051536">
    <property type="term" value="F:iron-sulfur cluster binding"/>
    <property type="evidence" value="ECO:0007669"/>
    <property type="project" value="UniProtKB-KW"/>
</dbReference>
<dbReference type="GO" id="GO:0046872">
    <property type="term" value="F:metal ion binding"/>
    <property type="evidence" value="ECO:0007669"/>
    <property type="project" value="UniProtKB-KW"/>
</dbReference>
<name>A0A1M6PQI9_9CLOT</name>
<dbReference type="PANTHER" id="PTHR37168:SF1">
    <property type="entry name" value="CRISPR-ASSOCIATED EXONUCLEASE CAS4"/>
    <property type="match status" value="1"/>
</dbReference>
<keyword evidence="4 9" id="KW-0269">Exonuclease</keyword>
<dbReference type="EMBL" id="FRAD01000014">
    <property type="protein sequence ID" value="SHK10240.1"/>
    <property type="molecule type" value="Genomic_DNA"/>
</dbReference>
<dbReference type="Gene3D" id="3.90.320.10">
    <property type="match status" value="1"/>
</dbReference>
<keyword evidence="6 9" id="KW-0411">Iron-sulfur</keyword>
<dbReference type="GO" id="GO:0051607">
    <property type="term" value="P:defense response to virus"/>
    <property type="evidence" value="ECO:0007669"/>
    <property type="project" value="UniProtKB-KW"/>
</dbReference>
<evidence type="ECO:0000256" key="8">
    <source>
        <dbReference type="ARBA" id="ARBA00023211"/>
    </source>
</evidence>
<dbReference type="InterPro" id="IPR022765">
    <property type="entry name" value="Dna2/Cas4_DUF83"/>
</dbReference>
<dbReference type="AlphaFoldDB" id="A0A1M6PQI9"/>
<keyword evidence="3 9" id="KW-0378">Hydrolase</keyword>
<keyword evidence="1 9" id="KW-0540">Nuclease</keyword>
<organism evidence="11 12">
    <name type="scientific">Hathewaya proteolytica DSM 3090</name>
    <dbReference type="NCBI Taxonomy" id="1121331"/>
    <lineage>
        <taxon>Bacteria</taxon>
        <taxon>Bacillati</taxon>
        <taxon>Bacillota</taxon>
        <taxon>Clostridia</taxon>
        <taxon>Eubacteriales</taxon>
        <taxon>Clostridiaceae</taxon>
        <taxon>Hathewaya</taxon>
    </lineage>
</organism>
<keyword evidence="5 9" id="KW-0408">Iron</keyword>
<keyword evidence="7 9" id="KW-0051">Antiviral defense</keyword>
<comment type="cofactor">
    <cofactor evidence="9">
        <name>iron-sulfur cluster</name>
        <dbReference type="ChEBI" id="CHEBI:30408"/>
    </cofactor>
</comment>
<dbReference type="RefSeq" id="WP_072903727.1">
    <property type="nucleotide sequence ID" value="NZ_FRAD01000014.1"/>
</dbReference>
<dbReference type="STRING" id="1121331.SAMN02745248_01763"/>
<comment type="similarity">
    <text evidence="9">Belongs to the CRISPR-associated exonuclease Cas4 family.</text>
</comment>
<evidence type="ECO:0000256" key="9">
    <source>
        <dbReference type="RuleBase" id="RU365022"/>
    </source>
</evidence>
<keyword evidence="8 9" id="KW-0464">Manganese</keyword>
<evidence type="ECO:0000256" key="5">
    <source>
        <dbReference type="ARBA" id="ARBA00023004"/>
    </source>
</evidence>
<dbReference type="PANTHER" id="PTHR37168">
    <property type="entry name" value="CRISPR-ASSOCIATED EXONUCLEASE CAS4"/>
    <property type="match status" value="1"/>
</dbReference>
<accession>A0A1M6PQI9</accession>
<gene>
    <name evidence="11" type="ORF">SAMN02745248_01763</name>
</gene>
<dbReference type="Proteomes" id="UP000183952">
    <property type="component" value="Unassembled WGS sequence"/>
</dbReference>
<sequence>MSIDFELLKVQGIKINYYYICKRKLWLYTKGITMENNSDRVMSGKLVHENSYTREKHKEVMVDDMLKLDILDSEHVREVKISSKMKKADEMQVYYYLYYLRKLGIERKGIINYVKEKRQEEVELDDEIVEEIEKTLIDINQINTSKNPPKMPKLPYCKKCAYYEFCFSGEEE</sequence>
<evidence type="ECO:0000256" key="2">
    <source>
        <dbReference type="ARBA" id="ARBA00022723"/>
    </source>
</evidence>
<feature type="domain" description="DUF83" evidence="10">
    <location>
        <begin position="11"/>
        <end position="167"/>
    </location>
</feature>
<evidence type="ECO:0000256" key="1">
    <source>
        <dbReference type="ARBA" id="ARBA00022722"/>
    </source>
</evidence>
<evidence type="ECO:0000313" key="11">
    <source>
        <dbReference type="EMBL" id="SHK10240.1"/>
    </source>
</evidence>
<proteinExistence type="inferred from homology"/>
<comment type="function">
    <text evidence="9">CRISPR (clustered regularly interspaced short palindromic repeat) is an adaptive immune system that provides protection against mobile genetic elements (viruses, transposable elements and conjugative plasmids). CRISPR clusters contain sequences complementary to antecedent mobile elements and target invading nucleic acids. CRISPR clusters are transcribed and processed into CRISPR RNA (crRNA).</text>
</comment>
<comment type="cofactor">
    <cofactor evidence="9">
        <name>Mg(2+)</name>
        <dbReference type="ChEBI" id="CHEBI:18420"/>
    </cofactor>
    <cofactor evidence="9">
        <name>Mn(2+)</name>
        <dbReference type="ChEBI" id="CHEBI:29035"/>
    </cofactor>
    <text evidence="9">Mg(2+) or Mn(2+) required for ssDNA cleavage activity.</text>
</comment>
<dbReference type="EC" id="3.1.12.1" evidence="9"/>
<evidence type="ECO:0000256" key="6">
    <source>
        <dbReference type="ARBA" id="ARBA00023014"/>
    </source>
</evidence>
<protein>
    <recommendedName>
        <fullName evidence="9">CRISPR-associated exonuclease Cas4</fullName>
        <ecNumber evidence="9">3.1.12.1</ecNumber>
    </recommendedName>
</protein>
<keyword evidence="12" id="KW-1185">Reference proteome</keyword>
<keyword evidence="2 9" id="KW-0479">Metal-binding</keyword>
<evidence type="ECO:0000256" key="7">
    <source>
        <dbReference type="ARBA" id="ARBA00023118"/>
    </source>
</evidence>